<dbReference type="Proteomes" id="UP001218188">
    <property type="component" value="Unassembled WGS sequence"/>
</dbReference>
<feature type="compositionally biased region" description="Basic and acidic residues" evidence="1">
    <location>
        <begin position="360"/>
        <end position="373"/>
    </location>
</feature>
<organism evidence="2 3">
    <name type="scientific">Mycena alexandri</name>
    <dbReference type="NCBI Taxonomy" id="1745969"/>
    <lineage>
        <taxon>Eukaryota</taxon>
        <taxon>Fungi</taxon>
        <taxon>Dikarya</taxon>
        <taxon>Basidiomycota</taxon>
        <taxon>Agaricomycotina</taxon>
        <taxon>Agaricomycetes</taxon>
        <taxon>Agaricomycetidae</taxon>
        <taxon>Agaricales</taxon>
        <taxon>Marasmiineae</taxon>
        <taxon>Mycenaceae</taxon>
        <taxon>Mycena</taxon>
    </lineage>
</organism>
<evidence type="ECO:0000313" key="3">
    <source>
        <dbReference type="Proteomes" id="UP001218188"/>
    </source>
</evidence>
<gene>
    <name evidence="2" type="ORF">C8F04DRAFT_1083008</name>
</gene>
<feature type="region of interest" description="Disordered" evidence="1">
    <location>
        <begin position="360"/>
        <end position="424"/>
    </location>
</feature>
<feature type="compositionally biased region" description="Basic and acidic residues" evidence="1">
    <location>
        <begin position="388"/>
        <end position="419"/>
    </location>
</feature>
<sequence length="501" mass="56191">MSEFSEFSDANAFGIGLLDKHERPVMLMFSFFMKVYANRLHPAAASSLRIVDLIRLASLTLGVFSFDPHMTMNSGATWATVHELVNSQLNPQCCFNTLGDKKVTEYMGKTLWISIKGQQHIGDRVLRQATLLGLDTRMSTSILQERFNKTYSNGLSPGDPKICEFTGDGMAVDIMHILPFEVGSSVFSAVAFAMEERASKIWPSVRDRIHESTHDPLHPIIGNIFLLNPRKPLIPRKNKSQEAEDGPRGSGCINLPVNLFIGSKTLHSVDAELHGLLKSVIPAVWLDAKETIYTPVSFTRETTLPRRDPPPKISVVTFPQLARLVFLWLADAYNLYQRFRTLEFKEKIDAIQSEIKQDLEQLKSQKKADERATKAKAKATAGNPSGMDVDKSDKRDDGTSGQGGREHFVVRHSDPDQEKTTSPQTPLFMQAGFERLRVLFTYSSSLEYTDTLVAEDVEEYELTAESKRLLADVFKVQECAVTADHKRITFLLSVAQNFTQT</sequence>
<name>A0AAD6T6F3_9AGAR</name>
<evidence type="ECO:0000313" key="2">
    <source>
        <dbReference type="EMBL" id="KAJ7040274.1"/>
    </source>
</evidence>
<keyword evidence="3" id="KW-1185">Reference proteome</keyword>
<evidence type="ECO:0000256" key="1">
    <source>
        <dbReference type="SAM" id="MobiDB-lite"/>
    </source>
</evidence>
<comment type="caution">
    <text evidence="2">The sequence shown here is derived from an EMBL/GenBank/DDBJ whole genome shotgun (WGS) entry which is preliminary data.</text>
</comment>
<accession>A0AAD6T6F3</accession>
<dbReference type="EMBL" id="JARJCM010000022">
    <property type="protein sequence ID" value="KAJ7040274.1"/>
    <property type="molecule type" value="Genomic_DNA"/>
</dbReference>
<dbReference type="AlphaFoldDB" id="A0AAD6T6F3"/>
<proteinExistence type="predicted"/>
<reference evidence="2" key="1">
    <citation type="submission" date="2023-03" db="EMBL/GenBank/DDBJ databases">
        <title>Massive genome expansion in bonnet fungi (Mycena s.s.) driven by repeated elements and novel gene families across ecological guilds.</title>
        <authorList>
            <consortium name="Lawrence Berkeley National Laboratory"/>
            <person name="Harder C.B."/>
            <person name="Miyauchi S."/>
            <person name="Viragh M."/>
            <person name="Kuo A."/>
            <person name="Thoen E."/>
            <person name="Andreopoulos B."/>
            <person name="Lu D."/>
            <person name="Skrede I."/>
            <person name="Drula E."/>
            <person name="Henrissat B."/>
            <person name="Morin E."/>
            <person name="Kohler A."/>
            <person name="Barry K."/>
            <person name="LaButti K."/>
            <person name="Morin E."/>
            <person name="Salamov A."/>
            <person name="Lipzen A."/>
            <person name="Mereny Z."/>
            <person name="Hegedus B."/>
            <person name="Baldrian P."/>
            <person name="Stursova M."/>
            <person name="Weitz H."/>
            <person name="Taylor A."/>
            <person name="Grigoriev I.V."/>
            <person name="Nagy L.G."/>
            <person name="Martin F."/>
            <person name="Kauserud H."/>
        </authorList>
    </citation>
    <scope>NUCLEOTIDE SEQUENCE</scope>
    <source>
        <strain evidence="2">CBHHK200</strain>
    </source>
</reference>
<protein>
    <submittedName>
        <fullName evidence="2">Uncharacterized protein</fullName>
    </submittedName>
</protein>